<feature type="transmembrane region" description="Helical" evidence="7">
    <location>
        <begin position="117"/>
        <end position="139"/>
    </location>
</feature>
<keyword evidence="6" id="KW-1015">Disulfide bond</keyword>
<feature type="disulfide bond" evidence="6">
    <location>
        <begin position="181"/>
        <end position="213"/>
    </location>
</feature>
<evidence type="ECO:0000313" key="8">
    <source>
        <dbReference type="Proteomes" id="UP000515154"/>
    </source>
</evidence>
<evidence type="ECO:0000256" key="2">
    <source>
        <dbReference type="ARBA" id="ARBA00006840"/>
    </source>
</evidence>
<keyword evidence="3 7" id="KW-0812">Transmembrane</keyword>
<feature type="disulfide bond" evidence="6">
    <location>
        <begin position="182"/>
        <end position="202"/>
    </location>
</feature>
<evidence type="ECO:0000313" key="9">
    <source>
        <dbReference type="RefSeq" id="XP_029649541.1"/>
    </source>
</evidence>
<protein>
    <recommendedName>
        <fullName evidence="7">Tetraspanin</fullName>
    </recommendedName>
</protein>
<name>A0A6P7TKD1_9MOLL</name>
<evidence type="ECO:0000256" key="4">
    <source>
        <dbReference type="ARBA" id="ARBA00022989"/>
    </source>
</evidence>
<evidence type="ECO:0000313" key="10">
    <source>
        <dbReference type="RefSeq" id="XP_036368063.1"/>
    </source>
</evidence>
<dbReference type="InterPro" id="IPR018499">
    <property type="entry name" value="Tetraspanin/Peripherin"/>
</dbReference>
<keyword evidence="5 7" id="KW-0472">Membrane</keyword>
<dbReference type="PANTHER" id="PTHR19282:SF431">
    <property type="entry name" value="TETRASPANIN 26A, ISOFORM B-RELATED"/>
    <property type="match status" value="1"/>
</dbReference>
<feature type="transmembrane region" description="Helical" evidence="7">
    <location>
        <begin position="85"/>
        <end position="105"/>
    </location>
</feature>
<feature type="transmembrane region" description="Helical" evidence="7">
    <location>
        <begin position="266"/>
        <end position="288"/>
    </location>
</feature>
<dbReference type="InterPro" id="IPR008952">
    <property type="entry name" value="Tetraspanin_EC2_sf"/>
</dbReference>
<keyword evidence="8" id="KW-1185">Reference proteome</keyword>
<organism evidence="8 9">
    <name type="scientific">Octopus sinensis</name>
    <name type="common">East Asian common octopus</name>
    <dbReference type="NCBI Taxonomy" id="2607531"/>
    <lineage>
        <taxon>Eukaryota</taxon>
        <taxon>Metazoa</taxon>
        <taxon>Spiralia</taxon>
        <taxon>Lophotrochozoa</taxon>
        <taxon>Mollusca</taxon>
        <taxon>Cephalopoda</taxon>
        <taxon>Coleoidea</taxon>
        <taxon>Octopodiformes</taxon>
        <taxon>Octopoda</taxon>
        <taxon>Incirrata</taxon>
        <taxon>Octopodidae</taxon>
        <taxon>Octopus</taxon>
    </lineage>
</organism>
<feature type="transmembrane region" description="Helical" evidence="7">
    <location>
        <begin position="42"/>
        <end position="65"/>
    </location>
</feature>
<dbReference type="KEGG" id="osn:115223209"/>
<dbReference type="PIRSF" id="PIRSF002419">
    <property type="entry name" value="Tetraspanin"/>
    <property type="match status" value="1"/>
</dbReference>
<evidence type="ECO:0000256" key="6">
    <source>
        <dbReference type="PIRSR" id="PIRSR002419-1"/>
    </source>
</evidence>
<reference evidence="9 10" key="1">
    <citation type="submission" date="2025-08" db="UniProtKB">
        <authorList>
            <consortium name="RefSeq"/>
        </authorList>
    </citation>
    <scope>IDENTIFICATION</scope>
</reference>
<proteinExistence type="inferred from homology"/>
<keyword evidence="4 7" id="KW-1133">Transmembrane helix</keyword>
<dbReference type="Proteomes" id="UP000515154">
    <property type="component" value="Linkage group LG22"/>
</dbReference>
<gene>
    <name evidence="9 10" type="primary">LOC115223209</name>
</gene>
<dbReference type="RefSeq" id="XP_029649541.1">
    <property type="nucleotide sequence ID" value="XM_029793681.2"/>
</dbReference>
<accession>A0A6P7TKD1</accession>
<dbReference type="AlphaFoldDB" id="A0A6P7TKD1"/>
<comment type="similarity">
    <text evidence="2 7">Belongs to the tetraspanin (TM4SF) family.</text>
</comment>
<dbReference type="PRINTS" id="PR00259">
    <property type="entry name" value="TMFOUR"/>
</dbReference>
<evidence type="ECO:0000256" key="7">
    <source>
        <dbReference type="RuleBase" id="RU361218"/>
    </source>
</evidence>
<sequence>MTLFSQKMIEKLWRSNSLGTTKFVKRQEEYEEKSEISLCVKYTLFFVNFLSCAVLTCGFTGFAIHNSLTTAKQYPLERYWHLNKILFVLASITFVISLFGIIGSLREYLKVLSVYKYLVVITLLAEVIFSVILLIYIYVPTSRYNIEFFPKGSFSLDMQNYGDFDGFAMNRINSLQEMFHCCGLSDNDDGYMDWRTTEQFRCDNSKSWNNLACTVPKSCCRHPKLNNASCVDDVLRKRPIDVQDNIYIRGCLQGFHEWVEINGVNIIGIMFGIILPEIVLLVLATTLMNQITKQLAKWEDSDTGSITSC</sequence>
<comment type="subcellular location">
    <subcellularLocation>
        <location evidence="1 7">Membrane</location>
        <topology evidence="1 7">Multi-pass membrane protein</topology>
    </subcellularLocation>
</comment>
<dbReference type="InterPro" id="IPR000301">
    <property type="entry name" value="Tetraspanin_animals"/>
</dbReference>
<evidence type="ECO:0000256" key="3">
    <source>
        <dbReference type="ARBA" id="ARBA00022692"/>
    </source>
</evidence>
<dbReference type="GO" id="GO:0005886">
    <property type="term" value="C:plasma membrane"/>
    <property type="evidence" value="ECO:0007669"/>
    <property type="project" value="TreeGrafter"/>
</dbReference>
<dbReference type="PANTHER" id="PTHR19282">
    <property type="entry name" value="TETRASPANIN"/>
    <property type="match status" value="1"/>
</dbReference>
<evidence type="ECO:0000256" key="1">
    <source>
        <dbReference type="ARBA" id="ARBA00004141"/>
    </source>
</evidence>
<dbReference type="SUPFAM" id="SSF48652">
    <property type="entry name" value="Tetraspanin"/>
    <property type="match status" value="1"/>
</dbReference>
<dbReference type="RefSeq" id="XP_036368063.1">
    <property type="nucleotide sequence ID" value="XM_036512170.1"/>
</dbReference>
<evidence type="ECO:0000256" key="5">
    <source>
        <dbReference type="ARBA" id="ARBA00023136"/>
    </source>
</evidence>
<dbReference type="Gene3D" id="1.10.1450.10">
    <property type="entry name" value="Tetraspanin"/>
    <property type="match status" value="1"/>
</dbReference>
<dbReference type="Pfam" id="PF00335">
    <property type="entry name" value="Tetraspanin"/>
    <property type="match status" value="1"/>
</dbReference>